<feature type="region of interest" description="Disordered" evidence="1">
    <location>
        <begin position="1"/>
        <end position="21"/>
    </location>
</feature>
<evidence type="ECO:0000313" key="2">
    <source>
        <dbReference type="EMBL" id="VDP78893.1"/>
    </source>
</evidence>
<feature type="region of interest" description="Disordered" evidence="1">
    <location>
        <begin position="57"/>
        <end position="78"/>
    </location>
</feature>
<keyword evidence="3" id="KW-1185">Reference proteome</keyword>
<gene>
    <name evidence="2" type="ORF">ECPE_LOCUS6634</name>
</gene>
<dbReference type="AlphaFoldDB" id="A0A183AI49"/>
<organism evidence="4">
    <name type="scientific">Echinostoma caproni</name>
    <dbReference type="NCBI Taxonomy" id="27848"/>
    <lineage>
        <taxon>Eukaryota</taxon>
        <taxon>Metazoa</taxon>
        <taxon>Spiralia</taxon>
        <taxon>Lophotrochozoa</taxon>
        <taxon>Platyhelminthes</taxon>
        <taxon>Trematoda</taxon>
        <taxon>Digenea</taxon>
        <taxon>Plagiorchiida</taxon>
        <taxon>Echinostomata</taxon>
        <taxon>Echinostomatoidea</taxon>
        <taxon>Echinostomatidae</taxon>
        <taxon>Echinostoma</taxon>
    </lineage>
</organism>
<dbReference type="Proteomes" id="UP000272942">
    <property type="component" value="Unassembled WGS sequence"/>
</dbReference>
<evidence type="ECO:0000313" key="3">
    <source>
        <dbReference type="Proteomes" id="UP000272942"/>
    </source>
</evidence>
<evidence type="ECO:0000256" key="1">
    <source>
        <dbReference type="SAM" id="MobiDB-lite"/>
    </source>
</evidence>
<protein>
    <submittedName>
        <fullName evidence="2 4">Uncharacterized protein</fullName>
    </submittedName>
</protein>
<dbReference type="WBParaSite" id="ECPE_0000664701-mRNA-1">
    <property type="protein sequence ID" value="ECPE_0000664701-mRNA-1"/>
    <property type="gene ID" value="ECPE_0000664701"/>
</dbReference>
<reference evidence="2 3" key="2">
    <citation type="submission" date="2018-11" db="EMBL/GenBank/DDBJ databases">
        <authorList>
            <consortium name="Pathogen Informatics"/>
        </authorList>
    </citation>
    <scope>NUCLEOTIDE SEQUENCE [LARGE SCALE GENOMIC DNA]</scope>
    <source>
        <strain evidence="2 3">Egypt</strain>
    </source>
</reference>
<reference evidence="4" key="1">
    <citation type="submission" date="2016-06" db="UniProtKB">
        <authorList>
            <consortium name="WormBaseParasite"/>
        </authorList>
    </citation>
    <scope>IDENTIFICATION</scope>
</reference>
<dbReference type="EMBL" id="UZAN01043650">
    <property type="protein sequence ID" value="VDP78893.1"/>
    <property type="molecule type" value="Genomic_DNA"/>
</dbReference>
<name>A0A183AI49_9TREM</name>
<sequence length="95" mass="10472">MHSSEVRIHTNPNDLLNLSPSPVDGSAYSPISFRCAELIASQTVSFSLLLFIRNDDDDDNDAAAVTDDDDDDDDDDDCGEVTVTLAVRTRMKMTY</sequence>
<proteinExistence type="predicted"/>
<feature type="compositionally biased region" description="Polar residues" evidence="1">
    <location>
        <begin position="10"/>
        <end position="20"/>
    </location>
</feature>
<evidence type="ECO:0000313" key="4">
    <source>
        <dbReference type="WBParaSite" id="ECPE_0000664701-mRNA-1"/>
    </source>
</evidence>
<accession>A0A183AI49</accession>